<keyword evidence="2 6" id="KW-0812">Transmembrane</keyword>
<keyword evidence="8" id="KW-1185">Reference proteome</keyword>
<protein>
    <submittedName>
        <fullName evidence="7">Auxin efflux carrier family</fullName>
    </submittedName>
</protein>
<feature type="compositionally biased region" description="Low complexity" evidence="5">
    <location>
        <begin position="294"/>
        <end position="315"/>
    </location>
</feature>
<reference evidence="7 8" key="1">
    <citation type="submission" date="2011-10" db="EMBL/GenBank/DDBJ databases">
        <authorList>
            <person name="Genoscope - CEA"/>
        </authorList>
    </citation>
    <scope>NUCLEOTIDE SEQUENCE [LARGE SCALE GENOMIC DNA]</scope>
    <source>
        <strain evidence="7 8">RCC 1105</strain>
    </source>
</reference>
<gene>
    <name evidence="7" type="ORF">Bathy04g02680</name>
</gene>
<dbReference type="PANTHER" id="PTHR31419:SF1">
    <property type="entry name" value="PROTEIN PIN-LIKES 6"/>
    <property type="match status" value="1"/>
</dbReference>
<comment type="subcellular location">
    <subcellularLocation>
        <location evidence="1">Membrane</location>
        <topology evidence="1">Multi-pass membrane protein</topology>
    </subcellularLocation>
</comment>
<evidence type="ECO:0000313" key="7">
    <source>
        <dbReference type="EMBL" id="CCO15924.1"/>
    </source>
</evidence>
<feature type="transmembrane region" description="Helical" evidence="6">
    <location>
        <begin position="414"/>
        <end position="435"/>
    </location>
</feature>
<evidence type="ECO:0000256" key="5">
    <source>
        <dbReference type="SAM" id="MobiDB-lite"/>
    </source>
</evidence>
<name>K8ED84_9CHLO</name>
<feature type="transmembrane region" description="Helical" evidence="6">
    <location>
        <begin position="71"/>
        <end position="93"/>
    </location>
</feature>
<dbReference type="InterPro" id="IPR004776">
    <property type="entry name" value="Mem_transp_PIN-like"/>
</dbReference>
<dbReference type="Pfam" id="PF03547">
    <property type="entry name" value="Mem_trans"/>
    <property type="match status" value="2"/>
</dbReference>
<dbReference type="EMBL" id="FO082275">
    <property type="protein sequence ID" value="CCO15924.1"/>
    <property type="molecule type" value="Genomic_DNA"/>
</dbReference>
<dbReference type="PANTHER" id="PTHR31419">
    <property type="entry name" value="PROTEIN PIN-LIKES 2"/>
    <property type="match status" value="1"/>
</dbReference>
<dbReference type="GO" id="GO:0016020">
    <property type="term" value="C:membrane"/>
    <property type="evidence" value="ECO:0007669"/>
    <property type="project" value="UniProtKB-SubCell"/>
</dbReference>
<organism evidence="7 8">
    <name type="scientific">Bathycoccus prasinos</name>
    <dbReference type="NCBI Taxonomy" id="41875"/>
    <lineage>
        <taxon>Eukaryota</taxon>
        <taxon>Viridiplantae</taxon>
        <taxon>Chlorophyta</taxon>
        <taxon>Mamiellophyceae</taxon>
        <taxon>Mamiellales</taxon>
        <taxon>Bathycoccaceae</taxon>
        <taxon>Bathycoccus</taxon>
    </lineage>
</organism>
<accession>K8ED84</accession>
<dbReference type="InterPro" id="IPR039305">
    <property type="entry name" value="PILS2/6"/>
</dbReference>
<feature type="transmembrane region" description="Helical" evidence="6">
    <location>
        <begin position="49"/>
        <end position="65"/>
    </location>
</feature>
<feature type="region of interest" description="Disordered" evidence="5">
    <location>
        <begin position="187"/>
        <end position="222"/>
    </location>
</feature>
<dbReference type="RefSeq" id="XP_007513399.1">
    <property type="nucleotide sequence ID" value="XM_007513337.1"/>
</dbReference>
<keyword evidence="4 6" id="KW-0472">Membrane</keyword>
<dbReference type="KEGG" id="bpg:Bathy04g02680"/>
<evidence type="ECO:0000256" key="1">
    <source>
        <dbReference type="ARBA" id="ARBA00004141"/>
    </source>
</evidence>
<evidence type="ECO:0000256" key="6">
    <source>
        <dbReference type="SAM" id="Phobius"/>
    </source>
</evidence>
<dbReference type="OrthoDB" id="191139at2759"/>
<sequence length="515" mass="56216">MTLFLEIFLAAFRAVAKLFIMCAFGAFARRKNLLGKELTKNLSSLNGTIFLPCLLVTSIGASVTLEKLKKLWLLPVAACFNVVCGYVFGRVLVFSSGGGNRNADRRWMTNNVCETPERFQRAALASCTFGNALALPVVVSVAIAETGKVGNLVFTEEDKDKCVLYIGVYLIALSPLMWIVGPSLHKPPKTFSSHQQKKATTSRKAKESDGNLHLQNASNDLEEETIDNFNEDFDEYDDDEDLPEGDVELQRLTPPSSPKSSNGRFKSSNNQGFGKGSDGGSELNDENNNDNGVTTIGATTTTTTTTSPLPITTTTLRRNPSSFERLSTTISESYRKSKQVVKGFVNVNMCASISGLILGIIPFTRHLFFDTEGALYFVYRALYSMGQAAVPQVLVIIGATLANGPDHSFAPKRTAVGVLSVRFLLLPLVHVGVYFLFKKLNSSALPSTSGTDHTFWLIFLIEGCTPTASNMVLQTMMYSKEPEKAAAGVASLLFWQYLSAPFLLTGFICLFLSII</sequence>
<dbReference type="STRING" id="41875.K8ED84"/>
<feature type="transmembrane region" description="Helical" evidence="6">
    <location>
        <begin position="6"/>
        <end position="28"/>
    </location>
</feature>
<evidence type="ECO:0000313" key="8">
    <source>
        <dbReference type="Proteomes" id="UP000198341"/>
    </source>
</evidence>
<feature type="transmembrane region" description="Helical" evidence="6">
    <location>
        <begin position="163"/>
        <end position="181"/>
    </location>
</feature>
<feature type="transmembrane region" description="Helical" evidence="6">
    <location>
        <begin position="122"/>
        <end position="143"/>
    </location>
</feature>
<proteinExistence type="predicted"/>
<dbReference type="AlphaFoldDB" id="K8ED84"/>
<dbReference type="GO" id="GO:0080162">
    <property type="term" value="P:endoplasmic reticulum to cytosol auxin transport"/>
    <property type="evidence" value="ECO:0007669"/>
    <property type="project" value="InterPro"/>
</dbReference>
<feature type="compositionally biased region" description="Polar residues" evidence="5">
    <location>
        <begin position="258"/>
        <end position="272"/>
    </location>
</feature>
<feature type="transmembrane region" description="Helical" evidence="6">
    <location>
        <begin position="485"/>
        <end position="514"/>
    </location>
</feature>
<feature type="region of interest" description="Disordered" evidence="5">
    <location>
        <begin position="248"/>
        <end position="315"/>
    </location>
</feature>
<evidence type="ECO:0000256" key="3">
    <source>
        <dbReference type="ARBA" id="ARBA00022989"/>
    </source>
</evidence>
<dbReference type="eggNOG" id="KOG2722">
    <property type="taxonomic scope" value="Eukaryota"/>
</dbReference>
<dbReference type="GeneID" id="19016293"/>
<feature type="transmembrane region" description="Helical" evidence="6">
    <location>
        <begin position="381"/>
        <end position="402"/>
    </location>
</feature>
<dbReference type="Proteomes" id="UP000198341">
    <property type="component" value="Chromosome 4"/>
</dbReference>
<keyword evidence="3 6" id="KW-1133">Transmembrane helix</keyword>
<evidence type="ECO:0000256" key="4">
    <source>
        <dbReference type="ARBA" id="ARBA00023136"/>
    </source>
</evidence>
<evidence type="ECO:0000256" key="2">
    <source>
        <dbReference type="ARBA" id="ARBA00022692"/>
    </source>
</evidence>
<feature type="transmembrane region" description="Helical" evidence="6">
    <location>
        <begin position="343"/>
        <end position="361"/>
    </location>
</feature>